<evidence type="ECO:0000259" key="8">
    <source>
        <dbReference type="Pfam" id="PF00749"/>
    </source>
</evidence>
<evidence type="ECO:0000313" key="10">
    <source>
        <dbReference type="Proteomes" id="UP000664521"/>
    </source>
</evidence>
<organism evidence="9 10">
    <name type="scientific">Heterodermia speciosa</name>
    <dbReference type="NCBI Taxonomy" id="116794"/>
    <lineage>
        <taxon>Eukaryota</taxon>
        <taxon>Fungi</taxon>
        <taxon>Dikarya</taxon>
        <taxon>Ascomycota</taxon>
        <taxon>Pezizomycotina</taxon>
        <taxon>Lecanoromycetes</taxon>
        <taxon>OSLEUM clade</taxon>
        <taxon>Lecanoromycetidae</taxon>
        <taxon>Caliciales</taxon>
        <taxon>Physciaceae</taxon>
        <taxon>Heterodermia</taxon>
    </lineage>
</organism>
<keyword evidence="3 7" id="KW-0547">Nucleotide-binding</keyword>
<dbReference type="InterPro" id="IPR014729">
    <property type="entry name" value="Rossmann-like_a/b/a_fold"/>
</dbReference>
<keyword evidence="4 7" id="KW-0067">ATP-binding</keyword>
<dbReference type="GO" id="GO:0000049">
    <property type="term" value="F:tRNA binding"/>
    <property type="evidence" value="ECO:0007669"/>
    <property type="project" value="InterPro"/>
</dbReference>
<evidence type="ECO:0000256" key="6">
    <source>
        <dbReference type="ARBA" id="ARBA00023146"/>
    </source>
</evidence>
<dbReference type="GO" id="GO:0005524">
    <property type="term" value="F:ATP binding"/>
    <property type="evidence" value="ECO:0007669"/>
    <property type="project" value="UniProtKB-KW"/>
</dbReference>
<keyword evidence="10" id="KW-1185">Reference proteome</keyword>
<dbReference type="SUPFAM" id="SSF52374">
    <property type="entry name" value="Nucleotidylyl transferase"/>
    <property type="match status" value="1"/>
</dbReference>
<evidence type="ECO:0000256" key="5">
    <source>
        <dbReference type="ARBA" id="ARBA00022917"/>
    </source>
</evidence>
<dbReference type="Gene3D" id="1.10.10.350">
    <property type="match status" value="1"/>
</dbReference>
<proteinExistence type="inferred from homology"/>
<dbReference type="GO" id="GO:0005739">
    <property type="term" value="C:mitochondrion"/>
    <property type="evidence" value="ECO:0007669"/>
    <property type="project" value="TreeGrafter"/>
</dbReference>
<dbReference type="Gene3D" id="3.40.50.620">
    <property type="entry name" value="HUPs"/>
    <property type="match status" value="1"/>
</dbReference>
<evidence type="ECO:0000256" key="7">
    <source>
        <dbReference type="RuleBase" id="RU363037"/>
    </source>
</evidence>
<dbReference type="InterPro" id="IPR020751">
    <property type="entry name" value="aa-tRNA-synth_I_codon-bd_sub2"/>
</dbReference>
<evidence type="ECO:0000256" key="3">
    <source>
        <dbReference type="ARBA" id="ARBA00022741"/>
    </source>
</evidence>
<keyword evidence="5 7" id="KW-0648">Protein biosynthesis</keyword>
<gene>
    <name evidence="9" type="primary">MSE1</name>
    <name evidence="9" type="ORF">HETSPECPRED_001391</name>
</gene>
<dbReference type="GO" id="GO:0006424">
    <property type="term" value="P:glutamyl-tRNA aminoacylation"/>
    <property type="evidence" value="ECO:0007669"/>
    <property type="project" value="TreeGrafter"/>
</dbReference>
<dbReference type="InterPro" id="IPR008925">
    <property type="entry name" value="aa_tRNA-synth_I_cd-bd_sf"/>
</dbReference>
<comment type="caution">
    <text evidence="9">The sequence shown here is derived from an EMBL/GenBank/DDBJ whole genome shotgun (WGS) entry which is preliminary data.</text>
</comment>
<evidence type="ECO:0000256" key="1">
    <source>
        <dbReference type="ARBA" id="ARBA00007894"/>
    </source>
</evidence>
<dbReference type="OrthoDB" id="428822at2759"/>
<dbReference type="AlphaFoldDB" id="A0A8H3J167"/>
<evidence type="ECO:0000256" key="4">
    <source>
        <dbReference type="ARBA" id="ARBA00022840"/>
    </source>
</evidence>
<accession>A0A8H3J167</accession>
<dbReference type="PANTHER" id="PTHR43311">
    <property type="entry name" value="GLUTAMATE--TRNA LIGASE"/>
    <property type="match status" value="1"/>
</dbReference>
<dbReference type="SUPFAM" id="SSF48163">
    <property type="entry name" value="An anticodon-binding domain of class I aminoacyl-tRNA synthetases"/>
    <property type="match status" value="1"/>
</dbReference>
<protein>
    <submittedName>
        <fullName evidence="9">Glutamate--tRNA ligase mitochondrial</fullName>
    </submittedName>
</protein>
<name>A0A8H3J167_9LECA</name>
<feature type="domain" description="Glutamyl/glutaminyl-tRNA synthetase class Ib catalytic" evidence="8">
    <location>
        <begin position="33"/>
        <end position="259"/>
    </location>
</feature>
<dbReference type="InterPro" id="IPR049940">
    <property type="entry name" value="GluQ/Sye"/>
</dbReference>
<comment type="similarity">
    <text evidence="1">Belongs to the class-I aminoacyl-tRNA synthetase family. Glutamate--tRNA ligase type 1 subfamily.</text>
</comment>
<dbReference type="InterPro" id="IPR020058">
    <property type="entry name" value="Glu/Gln-tRNA-synth_Ib_cat-dom"/>
</dbReference>
<keyword evidence="6 7" id="KW-0030">Aminoacyl-tRNA synthetase</keyword>
<dbReference type="PANTHER" id="PTHR43311:SF2">
    <property type="entry name" value="GLUTAMATE--TRNA LIGASE, MITOCHONDRIAL-RELATED"/>
    <property type="match status" value="1"/>
</dbReference>
<dbReference type="Proteomes" id="UP000664521">
    <property type="component" value="Unassembled WGS sequence"/>
</dbReference>
<keyword evidence="2 7" id="KW-0436">Ligase</keyword>
<dbReference type="EMBL" id="CAJPDS010000120">
    <property type="protein sequence ID" value="CAF9938814.1"/>
    <property type="molecule type" value="Genomic_DNA"/>
</dbReference>
<evidence type="ECO:0000313" key="9">
    <source>
        <dbReference type="EMBL" id="CAF9938814.1"/>
    </source>
</evidence>
<sequence length="502" mass="57008">MIQFGTNGPRKGLYQAQKSGSTMILDGLASIGMKSERTELYQEHAHTLLKSQNAYRCFCSPQRLKGLAQRQTQYDGTCRHISGDESEERAANGEPHAIRLKTPAVLPSFNDLVYGSIGNRRMAQLNSDKVAHEDIVLLKSDGLPTYHLANVVDDNCMRITHVIRALEWISSTPKHVLLYKAFGWEAPSFAHVGLLQDSQQQKLSKRNVNSAGLDVRGFQDQGILPEALLNYVALYGWSHKRTSDVLNLEQLIQTFDLKFTKGNTIVTPQKLRYFQKKYAHERIEERGAIFDSMVEDVFAVTKKYLQLHPESVILSEVDLKDRISKTLEACKHNYYTAQDFYRQHFPYFQKLQLEDYFCISDATRNTRRNDGKIVTPEKRNDEYVLRCGNQLSKSSVKELAENRLELINRRFLQLPPEDWNEDNLHKTMDLILAESQSASSSPGPNLPSDSTTILYFIRWILAAGWSGPPIAKTMALIGRETSLDRLANFSAVVSAFTAPEVE</sequence>
<reference evidence="9" key="1">
    <citation type="submission" date="2021-03" db="EMBL/GenBank/DDBJ databases">
        <authorList>
            <person name="Tagirdzhanova G."/>
        </authorList>
    </citation>
    <scope>NUCLEOTIDE SEQUENCE</scope>
</reference>
<dbReference type="Pfam" id="PF00749">
    <property type="entry name" value="tRNA-synt_1c"/>
    <property type="match status" value="1"/>
</dbReference>
<evidence type="ECO:0000256" key="2">
    <source>
        <dbReference type="ARBA" id="ARBA00022598"/>
    </source>
</evidence>
<dbReference type="GO" id="GO:0004818">
    <property type="term" value="F:glutamate-tRNA ligase activity"/>
    <property type="evidence" value="ECO:0007669"/>
    <property type="project" value="TreeGrafter"/>
</dbReference>